<organism evidence="1 2">
    <name type="scientific">Commensalibacter papalotli</name>
    <name type="common">ex Botero et al. 2024</name>
    <dbReference type="NCBI Taxonomy" id="2972766"/>
    <lineage>
        <taxon>Bacteria</taxon>
        <taxon>Pseudomonadati</taxon>
        <taxon>Pseudomonadota</taxon>
        <taxon>Alphaproteobacteria</taxon>
        <taxon>Acetobacterales</taxon>
        <taxon>Acetobacteraceae</taxon>
    </lineage>
</organism>
<comment type="caution">
    <text evidence="1">The sequence shown here is derived from an EMBL/GenBank/DDBJ whole genome shotgun (WGS) entry which is preliminary data.</text>
</comment>
<sequence length="286" mass="32384">MSKTKQQCGIIMPISTIDGCHESHWSEVLSILKEVIESSGLKGDVVSYADEVGIIQKRIIDNLYHNPIIICDVSGKNPNVMFELGMRLAFDKPTIIIKDDCTSYSFDTSPIEHLEYPRDLNYIKINAFKERLAVKIKAQLDAVSKDGAYSPFLKHFGEFIVAKLDQKEVSGQDYIVGKLEEISRRIGSLESRSNILFSDERVEKVDSGLVFRKRLPISLSFEELDSLGNTLESLYRVNLLDYDNLKNGQQILHLSSKKQSNNLIDKIIGIELDAIKRSREKADKSK</sequence>
<protein>
    <recommendedName>
        <fullName evidence="3">RNA helicase</fullName>
    </recommendedName>
</protein>
<dbReference type="RefSeq" id="WP_282023124.1">
    <property type="nucleotide sequence ID" value="NZ_CAMXCH010000001.1"/>
</dbReference>
<evidence type="ECO:0000313" key="1">
    <source>
        <dbReference type="EMBL" id="CAI3926057.1"/>
    </source>
</evidence>
<name>A0ABM9HJB0_9PROT</name>
<proteinExistence type="predicted"/>
<reference evidence="1" key="1">
    <citation type="submission" date="2022-10" db="EMBL/GenBank/DDBJ databases">
        <authorList>
            <person name="Botero Cardona J."/>
        </authorList>
    </citation>
    <scope>NUCLEOTIDE SEQUENCE</scope>
    <source>
        <strain evidence="1">R-83534</strain>
    </source>
</reference>
<evidence type="ECO:0000313" key="2">
    <source>
        <dbReference type="Proteomes" id="UP001154272"/>
    </source>
</evidence>
<dbReference type="Proteomes" id="UP001154272">
    <property type="component" value="Unassembled WGS sequence"/>
</dbReference>
<dbReference type="EMBL" id="CAMXCH010000001">
    <property type="protein sequence ID" value="CAI3926057.1"/>
    <property type="molecule type" value="Genomic_DNA"/>
</dbReference>
<keyword evidence="2" id="KW-1185">Reference proteome</keyword>
<evidence type="ECO:0008006" key="3">
    <source>
        <dbReference type="Google" id="ProtNLM"/>
    </source>
</evidence>
<gene>
    <name evidence="1" type="ORF">R83534S58_LOCUS235</name>
</gene>
<accession>A0ABM9HJB0</accession>